<protein>
    <submittedName>
        <fullName evidence="2">Uncharacterized protein</fullName>
    </submittedName>
</protein>
<keyword evidence="3" id="KW-1185">Reference proteome</keyword>
<reference evidence="2 3" key="1">
    <citation type="submission" date="2018-11" db="EMBL/GenBank/DDBJ databases">
        <authorList>
            <consortium name="Pathogen Informatics"/>
        </authorList>
    </citation>
    <scope>NUCLEOTIDE SEQUENCE [LARGE SCALE GENOMIC DNA]</scope>
</reference>
<feature type="region of interest" description="Disordered" evidence="1">
    <location>
        <begin position="89"/>
        <end position="109"/>
    </location>
</feature>
<accession>A0A3P7P4V7</accession>
<organism evidence="2 3">
    <name type="scientific">Cylicostephanus goldi</name>
    <name type="common">Nematode worm</name>
    <dbReference type="NCBI Taxonomy" id="71465"/>
    <lineage>
        <taxon>Eukaryota</taxon>
        <taxon>Metazoa</taxon>
        <taxon>Ecdysozoa</taxon>
        <taxon>Nematoda</taxon>
        <taxon>Chromadorea</taxon>
        <taxon>Rhabditida</taxon>
        <taxon>Rhabditina</taxon>
        <taxon>Rhabditomorpha</taxon>
        <taxon>Strongyloidea</taxon>
        <taxon>Strongylidae</taxon>
        <taxon>Cylicostephanus</taxon>
    </lineage>
</organism>
<evidence type="ECO:0000313" key="3">
    <source>
        <dbReference type="Proteomes" id="UP000271889"/>
    </source>
</evidence>
<feature type="compositionally biased region" description="Polar residues" evidence="1">
    <location>
        <begin position="54"/>
        <end position="68"/>
    </location>
</feature>
<sequence length="109" mass="11977">MPPADDPPAEAGPNEFDMTTLSPVPLLSAEPQPRLPPPPKGPSAGRSAPMPPNMYQQSFDGPMPSSTPFPDYMGYPRESDFDIMRKKMSRKGLDRRLKIVSSKPRRPAA</sequence>
<feature type="region of interest" description="Disordered" evidence="1">
    <location>
        <begin position="1"/>
        <end position="74"/>
    </location>
</feature>
<gene>
    <name evidence="2" type="ORF">CGOC_LOCUS13525</name>
</gene>
<dbReference type="Proteomes" id="UP000271889">
    <property type="component" value="Unassembled WGS sequence"/>
</dbReference>
<dbReference type="AlphaFoldDB" id="A0A3P7P4V7"/>
<evidence type="ECO:0000313" key="2">
    <source>
        <dbReference type="EMBL" id="VDN37641.1"/>
    </source>
</evidence>
<proteinExistence type="predicted"/>
<dbReference type="EMBL" id="UYRV01132243">
    <property type="protein sequence ID" value="VDN37641.1"/>
    <property type="molecule type" value="Genomic_DNA"/>
</dbReference>
<name>A0A3P7P4V7_CYLGO</name>
<evidence type="ECO:0000256" key="1">
    <source>
        <dbReference type="SAM" id="MobiDB-lite"/>
    </source>
</evidence>